<dbReference type="RefSeq" id="WP_379796083.1">
    <property type="nucleotide sequence ID" value="NZ_JBHSFY010000003.1"/>
</dbReference>
<keyword evidence="1" id="KW-0677">Repeat</keyword>
<organism evidence="5 6">
    <name type="scientific">Flavobacterium chungangensis</name>
    <dbReference type="NCBI Taxonomy" id="2708132"/>
    <lineage>
        <taxon>Bacteria</taxon>
        <taxon>Pseudomonadati</taxon>
        <taxon>Bacteroidota</taxon>
        <taxon>Flavobacteriia</taxon>
        <taxon>Flavobacteriales</taxon>
        <taxon>Flavobacteriaceae</taxon>
        <taxon>Flavobacterium</taxon>
    </lineage>
</organism>
<keyword evidence="6" id="KW-1185">Reference proteome</keyword>
<dbReference type="Pfam" id="PF19081">
    <property type="entry name" value="Ig_7"/>
    <property type="match status" value="2"/>
</dbReference>
<dbReference type="InterPro" id="IPR007110">
    <property type="entry name" value="Ig-like_dom"/>
</dbReference>
<dbReference type="Gene3D" id="2.60.40.10">
    <property type="entry name" value="Immunoglobulins"/>
    <property type="match status" value="5"/>
</dbReference>
<gene>
    <name evidence="5" type="ORF">ACFO3N_06145</name>
</gene>
<dbReference type="InterPro" id="IPR055354">
    <property type="entry name" value="DUF7507"/>
</dbReference>
<dbReference type="InterPro" id="IPR047589">
    <property type="entry name" value="DUF11_rpt"/>
</dbReference>
<dbReference type="PROSITE" id="PS50835">
    <property type="entry name" value="IG_LIKE"/>
    <property type="match status" value="1"/>
</dbReference>
<dbReference type="InterPro" id="IPR026341">
    <property type="entry name" value="T9SS_type_B"/>
</dbReference>
<protein>
    <submittedName>
        <fullName evidence="5">Gliding motility-associated C-terminal domain-containing protein</fullName>
    </submittedName>
</protein>
<feature type="region of interest" description="Disordered" evidence="2">
    <location>
        <begin position="193"/>
        <end position="219"/>
    </location>
</feature>
<dbReference type="Pfam" id="PF02494">
    <property type="entry name" value="HYR"/>
    <property type="match status" value="1"/>
</dbReference>
<dbReference type="PROSITE" id="PS50825">
    <property type="entry name" value="HYR"/>
    <property type="match status" value="1"/>
</dbReference>
<accession>A0ABV8ZCP2</accession>
<dbReference type="NCBIfam" id="TIGR01451">
    <property type="entry name" value="B_ant_repeat"/>
    <property type="match status" value="1"/>
</dbReference>
<feature type="compositionally biased region" description="Gly residues" evidence="2">
    <location>
        <begin position="255"/>
        <end position="271"/>
    </location>
</feature>
<dbReference type="Pfam" id="PF13585">
    <property type="entry name" value="CHU_C"/>
    <property type="match status" value="1"/>
</dbReference>
<comment type="caution">
    <text evidence="5">The sequence shown here is derived from an EMBL/GenBank/DDBJ whole genome shotgun (WGS) entry which is preliminary data.</text>
</comment>
<evidence type="ECO:0000256" key="2">
    <source>
        <dbReference type="SAM" id="MobiDB-lite"/>
    </source>
</evidence>
<dbReference type="Pfam" id="PF24346">
    <property type="entry name" value="DUF7507"/>
    <property type="match status" value="1"/>
</dbReference>
<dbReference type="InterPro" id="IPR013783">
    <property type="entry name" value="Ig-like_fold"/>
</dbReference>
<evidence type="ECO:0000259" key="3">
    <source>
        <dbReference type="PROSITE" id="PS50825"/>
    </source>
</evidence>
<dbReference type="EMBL" id="JBHSFY010000003">
    <property type="protein sequence ID" value="MFC4476639.1"/>
    <property type="molecule type" value="Genomic_DNA"/>
</dbReference>
<dbReference type="NCBIfam" id="TIGR04131">
    <property type="entry name" value="Bac_Flav_CTERM"/>
    <property type="match status" value="1"/>
</dbReference>
<evidence type="ECO:0000313" key="6">
    <source>
        <dbReference type="Proteomes" id="UP001596003"/>
    </source>
</evidence>
<feature type="domain" description="HYR" evidence="3">
    <location>
        <begin position="1792"/>
        <end position="1873"/>
    </location>
</feature>
<dbReference type="InterPro" id="IPR003410">
    <property type="entry name" value="HYR_dom"/>
</dbReference>
<proteinExistence type="predicted"/>
<evidence type="ECO:0000259" key="4">
    <source>
        <dbReference type="PROSITE" id="PS50835"/>
    </source>
</evidence>
<sequence>MNTYYPITGNVTLNAGAQSIYLAGVPATDQYSNNFGTTPISAGDLILIIQMQDASINYTNTSSYGSGTTNSGPDNLGGTGFTALGNTGVFEYVIATNNVPLTGGNLTFKGTGANNGVLNSFYNADPTTSRGKKTFQVVRVPQYSNLTLTANITTPPFNGVAGGIIAFNVSGTFNFNGFSIDGSARGFRGGYSPKAGSDANDSKTYVGDSSNSKISGKGEGIAGTPKYMWDGFNQVANTVEGMPGGSSGRGAPANAGGGGNDHNTGGGGGGNGGFGGLGGAGWQGGGGDLFSNNLTGAGRPGSKSYTVIEKFPRLIMGGGGGAGDANDASSGVKGGVGGAIILINAGNVLGNGTIYANGGKGAPGTYANSPDGAGGGGAGGTVLLNVSNNSTATIQIQAKGGVGGNTENDNNNEHGPGGGGGGGIICHNVSSSVTITTNVTGGAAGKSNAGNGINHGAIAGTDGYVSTFTVADVPANLQVNANCFPVLETKAKTLSTTAICNAIDEKVSYEIEIKNTGAGNAAGVMLDFSFPTGIEFDSATATYSTGASGPAGTLANSATATANNPVFGGFNIAQNGIVTITLVGKVAASIAAGTYSANAQALYLDPTRTTANSTRRITAFTNAYGTANKTYEGTGQSNVPGINFNGTGTVVDDISILALPAAPTVSVTQTTCTAPTGTITVNTPANGSGISYTLTGTNPVSASVNSTTGIFSGLVPGTYSVTTTNAQGCTSAANTGIVINAVAGAPTTTGVTICQDGTGSLTATSPCGTSNSSGAKIARAGNSVGTASLSWSNPSRVNSNDSSYASATVSSGGNITVVTRSLQGTDFDFNIPSNATITGIQVTIGRYSSTASSTVNVKDNVVSLIKAGTVIGENKSITGSNWPISSTSAANYGGSSDLWNTTWTPADINNANFGIALSASITRTSNNDITAYVDYMQITVNYTIGGIEWYTTSTGGSSIYTGTSFNPVGVTGSGLANTATATTKTYYAACSGNSNCRAAVNFVVNAKPTIATITSNSRCGAGEVTLEATASAGTINWYAAATGGTSLGTGESFTTPSLSTSTSYYVDATENGCTTPTRTEVKATINAVPTINSTTEGSICGSGSVRLTATASTGATINWYADPTSATVLGTGTTFDTPTLTATTTYYVGAVTASGCTSTSRIAVAAVINTASSIIFTSGTQNPTVCSGGSVPNAVYTFGGSATNATVSNLPTGLSATVDTNAKTVTISGNPTAAGTYTITTVGHTAPCVEVTIQGKISLTPNVTIASFSPATSSRCQAVETITRTTTATNSTGGITYSLDSASSTGGNTINSTTGAVTYVAGWSGVTTITASAAGCNGPVTTTHTVTTNALPTATISGNLTACLTTTLTANSNATSATYVWYKNNAVISNQTSSTLVVNSDGDYKVKIRNSSTGCEATSAASTVKISDTEKPVKPVLADITAECSVTVTAPTTTDNCKGTVTGTTTDPLTYNAQGTYTINWSFSDGNGNVETATQKVIVKDTQKPVKPTLADITGECSATATAPTTTDNCKGTVTGTTTDPLTYSAQGTYTINWSFSDGNGNTETATQKVIIKDTQKPVKPTLADITGECSATATAPTTTDNCKGTVTGITTDPLTYNAQGTYTINWSFSDGNGNVETATQKVIIKDTQKPVKPTLADITGECSATATAPTTTDNCKGTVTGTTTDPLTYNAQGTYTINWSFSDGNGNTETATQKLIVKDTQKPVKPTLADITGECSATATAPTTTDNCAGTVTGTTTDPLTYNAQGTYTINWSFSDGNGNVETATQKVIVKDTQKPSITCPLAVSVSTDTNSCTATGVALGAPTVSDNCSATVTVTNDAPSSFPIGNTTVTWTATDAGGNTETCTQIVKVIGEIIANNDSVSSSDGVTGGIVITNVFDNDVLNCNKVNREDVDVIVKGTVPSVLIFNTANGAVSVKPNTPTGTYTFDYSICEIANSGNCKTATVEVEIVNDLIAVKDDFGTKTSGSASAIVGNVKSNDTLDGASVTSTNTVVTIDSDGPLSVDANGDVTLEANTPSGTYSITYEICEKNANPSNCKTATAEVKVENGLIAVKDDFGTKASGSASAVIGNVKTNDTLDGAFVTSTNTVVTIDSDGPLSVDADGDVTLAANTPSGSYSITYEICEKDANPSNCKTATAEVKVVNGLVAVKDDFGTKTSGSASAIVGNVKSNDTLDGASVTSTNTVVTIDSDGPLSVDADGDVTLAANTPSGSYSITYEICEKGANPSNCKTAVAEVKVANTIEAVLDTITPINGNIGGTTISLAGNDTLNGNKVVIGTNSGEVTISIVRTLPSGLTLNTNGTITVASGTPKGDYKVEYTICEVGAVPANCDSVTITVPVTAGNLVANADEIPSVLGSNVPQTLGKNVFDNDTKNAQPLDPADVTLKTTAADPKGYLTLDADGKIILGANPPAGDYELTYEICEKLNLDNCSSNTVKVTVGLPVIDAVEDVIASINGNIGGKTISLTANDKLNGNPITVGTAAGEVKFEIIGTLPSGLTLNSDYTISVAPNTPKGDYKVEYKICENTNPTNCDSVIITVPVTGGNLVANADEIPSVLGSDAPQTLGKNVFDNDTKNGQPLDPSDVTLKTTAADPKGYLTVDADGKIILGANPPAGDYELTYEICEKLNPDNCSSNTVKITVGLPVIDAVEDTVSPINGNIGGKTISLTANDKLNGNPITVGTAAGEVKFEIIGTLPSGLTLNSDYTISVAPNTPKGDYKVEYKICENTNPLNCDSVTITVPVTVGNLVANADEIPSVLGSDAPQTLGKNVFDNDTKNGQPLDPSDVTLKTTSADPKGYLTVDADGKIILGANPPAGDYEMTYEICEKLNPDNCSSNTVKVTVVLPVIDAVEDVIASINGNIGGKTIALTANDKLNGSPITVGTAAGEVKFEIIGTLPSGLTLNSDYTISIAPNTPKGDYKVEYKICENTNPTNCDSVIVTVPVTGGNLVANEDLMSSAVGVNIPQKLINVFENDTKDGNKLVPSEVDLKVTQEDPKGYLTVDADGNVVLAPNAPAGEYELTYTICEKLNPNNCDSNVVKVTVTEPKMAVTANSYCLNNVPYVNYSVSPENFTTNNLLTVKWIDSNNNVVATQTNLPLSGNILWPGAEIDSNKNGTDWPGWILNNGIWSEGADGFEATRNGVKIEFSLNPTVTVSVAYPPATPDCNARPTFSIKANNDETGPVNVKKGANATVNIFENDLLNGAQIKPSDVILSIPAVNPNFSLNANGSVNIAANTPDGIYELTYQICEAANTSNCSQAVIKITVDNVADPAPPTENQITLNNDNDVSADGINGSLEFVNVLENDLINGQPINPADVIIKPLTESPYFEWNADGTVNVKPNTPGGNYPLTYQVCEKANSSNCSTATLNVFVEVPAISVIKTAVFNDENKSGFANAGETITYKFTVTNTGNVPLVGITINDPLPGVVVSGPAINLGVNESNETNFTAVYKITQEDINRGSVSNQATVKGSSLRGVVVEDQSDDASNSGDSPTVLDLNGCSIKVMNAFSPNGDSKNARFYIRGIECYPDNTVEIYNRWGVLVFSIDQYNNNDRVFEGYSNGRSTIKQTDGLPVGTYFYILKYKDSAQKSHQESGYLYLNK</sequence>
<dbReference type="InterPro" id="IPR044023">
    <property type="entry name" value="Ig_7"/>
</dbReference>
<reference evidence="6" key="1">
    <citation type="journal article" date="2019" name="Int. J. Syst. Evol. Microbiol.">
        <title>The Global Catalogue of Microorganisms (GCM) 10K type strain sequencing project: providing services to taxonomists for standard genome sequencing and annotation.</title>
        <authorList>
            <consortium name="The Broad Institute Genomics Platform"/>
            <consortium name="The Broad Institute Genome Sequencing Center for Infectious Disease"/>
            <person name="Wu L."/>
            <person name="Ma J."/>
        </authorList>
    </citation>
    <scope>NUCLEOTIDE SEQUENCE [LARGE SCALE GENOMIC DNA]</scope>
    <source>
        <strain evidence="6">NBRC 103627</strain>
    </source>
</reference>
<evidence type="ECO:0000313" key="5">
    <source>
        <dbReference type="EMBL" id="MFC4476639.1"/>
    </source>
</evidence>
<name>A0ABV8ZCP2_9FLAO</name>
<feature type="region of interest" description="Disordered" evidence="2">
    <location>
        <begin position="240"/>
        <end position="271"/>
    </location>
</feature>
<dbReference type="Proteomes" id="UP001596003">
    <property type="component" value="Unassembled WGS sequence"/>
</dbReference>
<feature type="domain" description="Ig-like" evidence="4">
    <location>
        <begin position="1339"/>
        <end position="1427"/>
    </location>
</feature>
<feature type="region of interest" description="Disordered" evidence="2">
    <location>
        <begin position="401"/>
        <end position="421"/>
    </location>
</feature>
<evidence type="ECO:0000256" key="1">
    <source>
        <dbReference type="ARBA" id="ARBA00022737"/>
    </source>
</evidence>